<feature type="region of interest" description="Disordered" evidence="1">
    <location>
        <begin position="173"/>
        <end position="203"/>
    </location>
</feature>
<keyword evidence="3" id="KW-1185">Reference proteome</keyword>
<accession>A0A4Z1T9M2</accession>
<dbReference type="EMBL" id="VDLU01000002">
    <property type="protein sequence ID" value="TNJ29219.1"/>
    <property type="molecule type" value="Genomic_DNA"/>
</dbReference>
<evidence type="ECO:0000313" key="2">
    <source>
        <dbReference type="EMBL" id="TNJ29219.1"/>
    </source>
</evidence>
<sequence length="402" mass="45028">MLKRQWKPIFEQPSQDSIVLDGPSSLSLMSTEPAVGGGPTHTVGYRPTIFSTVDSLSEHPRTTRTSESITTHDRDLPPRGSLTSEETYKDHSIEYSDLLREPQRSQRVQMTPGVRDEQSRIPEGSRQVSTRMRPLAESTDPCDGSLQIWGDVMNNNGMDLQETALGQCSVSSLPHHDAYESSQQKPRSKPRQSSQTSVSEGSPAVFTDTLQTITESQRLAIQIAQAEYLLCLLRNERVQQLRVFTGLLSALTTEYLAGRSKQLLRFKEMEQVARINVACRDFMHATNGVLEHLTTTLTPLMPMRLKRLNEAVESVQSLKLKGVSMFPIPETILSVQQLTDEVHSLVDRLQPKEIKHLPVARNINTHSDLEILSSIGRLTSRLQGLIYEQAVLNARHGEVTIQ</sequence>
<feature type="region of interest" description="Disordered" evidence="1">
    <location>
        <begin position="52"/>
        <end position="86"/>
    </location>
</feature>
<comment type="caution">
    <text evidence="2">The sequence shown here is derived from an EMBL/GenBank/DDBJ whole genome shotgun (WGS) entry which is preliminary data.</text>
</comment>
<feature type="region of interest" description="Disordered" evidence="1">
    <location>
        <begin position="103"/>
        <end position="143"/>
    </location>
</feature>
<evidence type="ECO:0000313" key="3">
    <source>
        <dbReference type="Proteomes" id="UP000315496"/>
    </source>
</evidence>
<dbReference type="AlphaFoldDB" id="A0A4Z1T9M2"/>
<dbReference type="Proteomes" id="UP000315496">
    <property type="component" value="Chromosome 2"/>
</dbReference>
<reference evidence="2 3" key="1">
    <citation type="submission" date="2019-05" db="EMBL/GenBank/DDBJ databases">
        <title>The compact genome of Giardia muris reveals important steps in the evolution of intestinal protozoan parasites.</title>
        <authorList>
            <person name="Xu F."/>
            <person name="Jimenez-Gonzalez A."/>
            <person name="Einarsson E."/>
            <person name="Astvaldsson A."/>
            <person name="Peirasmaki D."/>
            <person name="Eckmann L."/>
            <person name="Andersson J.O."/>
            <person name="Svard S.G."/>
            <person name="Jerlstrom-Hultqvist J."/>
        </authorList>
    </citation>
    <scope>NUCLEOTIDE SEQUENCE [LARGE SCALE GENOMIC DNA]</scope>
    <source>
        <strain evidence="2 3">Roberts-Thomson</strain>
    </source>
</reference>
<gene>
    <name evidence="2" type="ORF">GMRT_11962</name>
</gene>
<proteinExistence type="predicted"/>
<feature type="compositionally biased region" description="Polar residues" evidence="1">
    <location>
        <begin position="180"/>
        <end position="200"/>
    </location>
</feature>
<dbReference type="VEuPathDB" id="GiardiaDB:GMRT_11962"/>
<evidence type="ECO:0000256" key="1">
    <source>
        <dbReference type="SAM" id="MobiDB-lite"/>
    </source>
</evidence>
<name>A0A4Z1T9M2_GIAMU</name>
<organism evidence="2 3">
    <name type="scientific">Giardia muris</name>
    <dbReference type="NCBI Taxonomy" id="5742"/>
    <lineage>
        <taxon>Eukaryota</taxon>
        <taxon>Metamonada</taxon>
        <taxon>Diplomonadida</taxon>
        <taxon>Hexamitidae</taxon>
        <taxon>Giardiinae</taxon>
        <taxon>Giardia</taxon>
    </lineage>
</organism>
<protein>
    <submittedName>
        <fullName evidence="2">Uncharacterized protein</fullName>
    </submittedName>
</protein>
<dbReference type="OrthoDB" id="10259329at2759"/>